<comment type="caution">
    <text evidence="1">The sequence shown here is derived from an EMBL/GenBank/DDBJ whole genome shotgun (WGS) entry which is preliminary data.</text>
</comment>
<proteinExistence type="predicted"/>
<reference evidence="1 2" key="1">
    <citation type="journal article" date="2018" name="PLoS Genet.">
        <title>Population sequencing reveals clonal diversity and ancestral inbreeding in the grapevine cultivar Chardonnay.</title>
        <authorList>
            <person name="Roach M.J."/>
            <person name="Johnson D.L."/>
            <person name="Bohlmann J."/>
            <person name="van Vuuren H.J."/>
            <person name="Jones S.J."/>
            <person name="Pretorius I.S."/>
            <person name="Schmidt S.A."/>
            <person name="Borneman A.R."/>
        </authorList>
    </citation>
    <scope>NUCLEOTIDE SEQUENCE [LARGE SCALE GENOMIC DNA]</scope>
    <source>
        <strain evidence="2">cv. Chardonnay</strain>
        <tissue evidence="1">Leaf</tissue>
    </source>
</reference>
<evidence type="ECO:0000313" key="1">
    <source>
        <dbReference type="EMBL" id="RVW94171.1"/>
    </source>
</evidence>
<dbReference type="AlphaFoldDB" id="A0A438IBU2"/>
<accession>A0A438IBU2</accession>
<gene>
    <name evidence="1" type="ORF">CK203_038186</name>
</gene>
<sequence>MKQLFTQLKMYEWIPPPCQKTMMMIVMLDTLMILICLAEYEYCLLDLPFRRGLINYYDTITKQKKRKDAQDTDEKSLFCHFHGVSFW</sequence>
<name>A0A438IBU2_VITVI</name>
<dbReference type="Proteomes" id="UP000288805">
    <property type="component" value="Unassembled WGS sequence"/>
</dbReference>
<protein>
    <submittedName>
        <fullName evidence="1">Uncharacterized protein</fullName>
    </submittedName>
</protein>
<organism evidence="1 2">
    <name type="scientific">Vitis vinifera</name>
    <name type="common">Grape</name>
    <dbReference type="NCBI Taxonomy" id="29760"/>
    <lineage>
        <taxon>Eukaryota</taxon>
        <taxon>Viridiplantae</taxon>
        <taxon>Streptophyta</taxon>
        <taxon>Embryophyta</taxon>
        <taxon>Tracheophyta</taxon>
        <taxon>Spermatophyta</taxon>
        <taxon>Magnoliopsida</taxon>
        <taxon>eudicotyledons</taxon>
        <taxon>Gunneridae</taxon>
        <taxon>Pentapetalae</taxon>
        <taxon>rosids</taxon>
        <taxon>Vitales</taxon>
        <taxon>Vitaceae</taxon>
        <taxon>Viteae</taxon>
        <taxon>Vitis</taxon>
    </lineage>
</organism>
<dbReference type="EMBL" id="QGNW01000124">
    <property type="protein sequence ID" value="RVW94171.1"/>
    <property type="molecule type" value="Genomic_DNA"/>
</dbReference>
<evidence type="ECO:0000313" key="2">
    <source>
        <dbReference type="Proteomes" id="UP000288805"/>
    </source>
</evidence>